<organism evidence="1">
    <name type="scientific">Schistocephalus solidus</name>
    <name type="common">Tapeworm</name>
    <dbReference type="NCBI Taxonomy" id="70667"/>
    <lineage>
        <taxon>Eukaryota</taxon>
        <taxon>Metazoa</taxon>
        <taxon>Spiralia</taxon>
        <taxon>Lophotrochozoa</taxon>
        <taxon>Platyhelminthes</taxon>
        <taxon>Cestoda</taxon>
        <taxon>Eucestoda</taxon>
        <taxon>Diphyllobothriidea</taxon>
        <taxon>Diphyllobothriidae</taxon>
        <taxon>Schistocephalus</taxon>
    </lineage>
</organism>
<dbReference type="EMBL" id="GEEE01001925">
    <property type="protein sequence ID" value="JAP61300.1"/>
    <property type="molecule type" value="Transcribed_RNA"/>
</dbReference>
<gene>
    <name evidence="1" type="ORF">TR151013</name>
</gene>
<sequence>RAIARLQVRFLNASILKPVVKNQTIGTARLKPEEGHRLLVTWGRSIRLRLPLCLLAAYDKGLALPHSSLLIRIGRERLVGHAGEPSVWGQSTQTARVYLVRVANCLGTLGYPDRGTTPGVVGVRGARR</sequence>
<evidence type="ECO:0000313" key="1">
    <source>
        <dbReference type="EMBL" id="JAP61300.1"/>
    </source>
</evidence>
<name>A0A0V0J855_SCHSO</name>
<proteinExistence type="predicted"/>
<protein>
    <submittedName>
        <fullName evidence="1">Uncharacterized protein</fullName>
    </submittedName>
</protein>
<dbReference type="AlphaFoldDB" id="A0A0V0J855"/>
<accession>A0A0V0J855</accession>
<feature type="non-terminal residue" evidence="1">
    <location>
        <position position="1"/>
    </location>
</feature>
<reference evidence="1" key="1">
    <citation type="submission" date="2016-01" db="EMBL/GenBank/DDBJ databases">
        <title>Reference transcriptome for the parasite Schistocephalus solidus: insights into the molecular evolution of parasitism.</title>
        <authorList>
            <person name="Hebert F.O."/>
            <person name="Grambauer S."/>
            <person name="Barber I."/>
            <person name="Landry C.R."/>
            <person name="Aubin-Horth N."/>
        </authorList>
    </citation>
    <scope>NUCLEOTIDE SEQUENCE</scope>
</reference>